<dbReference type="RefSeq" id="WP_119660070.1">
    <property type="nucleotide sequence ID" value="NZ_QUAL01000109.1"/>
</dbReference>
<reference evidence="2 3" key="1">
    <citation type="submission" date="2018-09" db="EMBL/GenBank/DDBJ databases">
        <title>Isolation, diversity and antifungal activity of actinobacteria from wheat.</title>
        <authorList>
            <person name="Han C."/>
        </authorList>
    </citation>
    <scope>NUCLEOTIDE SEQUENCE [LARGE SCALE GENOMIC DNA]</scope>
    <source>
        <strain evidence="2 3">NEAU-YY265</strain>
    </source>
</reference>
<sequence>MGAGVDHQRLDLHDGVAAAIASFASMLLAVVLAVDLDADDGASVWSDPDGLLTVLVIYAGAVWLAGFVLIGLPAAVWIERRTRMDASWGRRLVPYSVAGLVAGGLLFLVHPIFLPATFASALGGKAGVELRRRCKARHMAVAQ</sequence>
<dbReference type="AlphaFoldDB" id="A0A418KS22"/>
<keyword evidence="1" id="KW-0472">Membrane</keyword>
<feature type="transmembrane region" description="Helical" evidence="1">
    <location>
        <begin position="12"/>
        <end position="34"/>
    </location>
</feature>
<evidence type="ECO:0000256" key="1">
    <source>
        <dbReference type="SAM" id="Phobius"/>
    </source>
</evidence>
<keyword evidence="3" id="KW-1185">Reference proteome</keyword>
<evidence type="ECO:0000313" key="3">
    <source>
        <dbReference type="Proteomes" id="UP000284057"/>
    </source>
</evidence>
<comment type="caution">
    <text evidence="2">The sequence shown here is derived from an EMBL/GenBank/DDBJ whole genome shotgun (WGS) entry which is preliminary data.</text>
</comment>
<dbReference type="EMBL" id="QUAL01000109">
    <property type="protein sequence ID" value="RIQ25060.1"/>
    <property type="molecule type" value="Genomic_DNA"/>
</dbReference>
<name>A0A418KS22_9ACTN</name>
<feature type="transmembrane region" description="Helical" evidence="1">
    <location>
        <begin position="54"/>
        <end position="80"/>
    </location>
</feature>
<keyword evidence="1" id="KW-1133">Transmembrane helix</keyword>
<proteinExistence type="predicted"/>
<organism evidence="2 3">
    <name type="scientific">Jiangella rhizosphaerae</name>
    <dbReference type="NCBI Taxonomy" id="2293569"/>
    <lineage>
        <taxon>Bacteria</taxon>
        <taxon>Bacillati</taxon>
        <taxon>Actinomycetota</taxon>
        <taxon>Actinomycetes</taxon>
        <taxon>Jiangellales</taxon>
        <taxon>Jiangellaceae</taxon>
        <taxon>Jiangella</taxon>
    </lineage>
</organism>
<gene>
    <name evidence="2" type="ORF">DY240_11675</name>
</gene>
<accession>A0A418KS22</accession>
<feature type="transmembrane region" description="Helical" evidence="1">
    <location>
        <begin position="92"/>
        <end position="113"/>
    </location>
</feature>
<keyword evidence="1" id="KW-0812">Transmembrane</keyword>
<dbReference type="OrthoDB" id="10009938at2"/>
<protein>
    <submittedName>
        <fullName evidence="2">Uncharacterized protein</fullName>
    </submittedName>
</protein>
<dbReference type="Proteomes" id="UP000284057">
    <property type="component" value="Unassembled WGS sequence"/>
</dbReference>
<evidence type="ECO:0000313" key="2">
    <source>
        <dbReference type="EMBL" id="RIQ25060.1"/>
    </source>
</evidence>